<keyword evidence="1" id="KW-0732">Signal</keyword>
<evidence type="ECO:0008006" key="4">
    <source>
        <dbReference type="Google" id="ProtNLM"/>
    </source>
</evidence>
<evidence type="ECO:0000256" key="1">
    <source>
        <dbReference type="SAM" id="SignalP"/>
    </source>
</evidence>
<evidence type="ECO:0000313" key="2">
    <source>
        <dbReference type="EMBL" id="GAV03272.1"/>
    </source>
</evidence>
<dbReference type="AlphaFoldDB" id="A0A1D1VNV4"/>
<dbReference type="Proteomes" id="UP000186922">
    <property type="component" value="Unassembled WGS sequence"/>
</dbReference>
<keyword evidence="3" id="KW-1185">Reference proteome</keyword>
<organism evidence="2 3">
    <name type="scientific">Ramazzottius varieornatus</name>
    <name type="common">Water bear</name>
    <name type="synonym">Tardigrade</name>
    <dbReference type="NCBI Taxonomy" id="947166"/>
    <lineage>
        <taxon>Eukaryota</taxon>
        <taxon>Metazoa</taxon>
        <taxon>Ecdysozoa</taxon>
        <taxon>Tardigrada</taxon>
        <taxon>Eutardigrada</taxon>
        <taxon>Parachela</taxon>
        <taxon>Hypsibioidea</taxon>
        <taxon>Ramazzottiidae</taxon>
        <taxon>Ramazzottius</taxon>
    </lineage>
</organism>
<comment type="caution">
    <text evidence="2">The sequence shown here is derived from an EMBL/GenBank/DDBJ whole genome shotgun (WGS) entry which is preliminary data.</text>
</comment>
<name>A0A1D1VNV4_RAMVA</name>
<dbReference type="EMBL" id="BDGG01000009">
    <property type="protein sequence ID" value="GAV03272.1"/>
    <property type="molecule type" value="Genomic_DNA"/>
</dbReference>
<sequence length="138" mass="15405">MIFSVSFFTLLALFACIQALPVSKGIQPGTPCNDVEEIVSKDPCQPLCSCLEGKIFCAELYCSREGLPTDQQCHKVQSSSDRCCPTYLCLNDKGTAEMHYPLPNLFLPPELDRDLRSNPEDIKEKSPEKVSYILKSLI</sequence>
<protein>
    <recommendedName>
        <fullName evidence="4">VWFC domain-containing protein</fullName>
    </recommendedName>
</protein>
<feature type="chain" id="PRO_5008898665" description="VWFC domain-containing protein" evidence="1">
    <location>
        <begin position="20"/>
        <end position="138"/>
    </location>
</feature>
<proteinExistence type="predicted"/>
<accession>A0A1D1VNV4</accession>
<evidence type="ECO:0000313" key="3">
    <source>
        <dbReference type="Proteomes" id="UP000186922"/>
    </source>
</evidence>
<reference evidence="2 3" key="1">
    <citation type="journal article" date="2016" name="Nat. Commun.">
        <title>Extremotolerant tardigrade genome and improved radiotolerance of human cultured cells by tardigrade-unique protein.</title>
        <authorList>
            <person name="Hashimoto T."/>
            <person name="Horikawa D.D."/>
            <person name="Saito Y."/>
            <person name="Kuwahara H."/>
            <person name="Kozuka-Hata H."/>
            <person name="Shin-I T."/>
            <person name="Minakuchi Y."/>
            <person name="Ohishi K."/>
            <person name="Motoyama A."/>
            <person name="Aizu T."/>
            <person name="Enomoto A."/>
            <person name="Kondo K."/>
            <person name="Tanaka S."/>
            <person name="Hara Y."/>
            <person name="Koshikawa S."/>
            <person name="Sagara H."/>
            <person name="Miura T."/>
            <person name="Yokobori S."/>
            <person name="Miyagawa K."/>
            <person name="Suzuki Y."/>
            <person name="Kubo T."/>
            <person name="Oyama M."/>
            <person name="Kohara Y."/>
            <person name="Fujiyama A."/>
            <person name="Arakawa K."/>
            <person name="Katayama T."/>
            <person name="Toyoda A."/>
            <person name="Kunieda T."/>
        </authorList>
    </citation>
    <scope>NUCLEOTIDE SEQUENCE [LARGE SCALE GENOMIC DNA]</scope>
    <source>
        <strain evidence="2 3">YOKOZUNA-1</strain>
    </source>
</reference>
<dbReference type="OrthoDB" id="10068079at2759"/>
<gene>
    <name evidence="2" type="primary">RvY_13720-1</name>
    <name evidence="2" type="synonym">RvY_13720.1</name>
    <name evidence="2" type="ORF">RvY_13720</name>
</gene>
<feature type="signal peptide" evidence="1">
    <location>
        <begin position="1"/>
        <end position="19"/>
    </location>
</feature>